<dbReference type="InterPro" id="IPR029058">
    <property type="entry name" value="AB_hydrolase_fold"/>
</dbReference>
<dbReference type="GO" id="GO:0016787">
    <property type="term" value="F:hydrolase activity"/>
    <property type="evidence" value="ECO:0007669"/>
    <property type="project" value="UniProtKB-KW"/>
</dbReference>
<dbReference type="Gene3D" id="3.40.50.1820">
    <property type="entry name" value="alpha/beta hydrolase"/>
    <property type="match status" value="1"/>
</dbReference>
<evidence type="ECO:0000256" key="1">
    <source>
        <dbReference type="SAM" id="MobiDB-lite"/>
    </source>
</evidence>
<accession>A0ABQ4IEE7</accession>
<dbReference type="InterPro" id="IPR050266">
    <property type="entry name" value="AB_hydrolase_sf"/>
</dbReference>
<sequence length="281" mass="28816">MLFVPGVDPSGSAPGVVSRSRLSPTGPGGGKLPDMITESGERGGSPVLLLLHGMGATGDVWLPCAPLLHQRWPGRWMAPDLAGHGASTPLPAYSFAALADQVAASLHPGDRVIVLGHSLGGVVGLALAAVSRAVTVDAVVGLGIKAVWSPAELARAGDLAARPVTWFDSRDEAARRYLRVAGLADLLSPDDPAVAAGLRQVDGRWRLAMDPAAFGVGEPDLTTLLAGIDAPVLLARGEHDLMVSETQLKQYGVPVVTLPGLGHNAHVEDPAAVLALLDAVG</sequence>
<dbReference type="Proteomes" id="UP000647860">
    <property type="component" value="Unassembled WGS sequence"/>
</dbReference>
<dbReference type="PANTHER" id="PTHR43798:SF33">
    <property type="entry name" value="HYDROLASE, PUTATIVE (AFU_ORTHOLOGUE AFUA_2G14860)-RELATED"/>
    <property type="match status" value="1"/>
</dbReference>
<evidence type="ECO:0000313" key="4">
    <source>
        <dbReference type="Proteomes" id="UP000647860"/>
    </source>
</evidence>
<dbReference type="Pfam" id="PF12697">
    <property type="entry name" value="Abhydrolase_6"/>
    <property type="match status" value="1"/>
</dbReference>
<protein>
    <submittedName>
        <fullName evidence="3">Alpha/beta hydrolase</fullName>
    </submittedName>
</protein>
<organism evidence="3 4">
    <name type="scientific">Micromonospora gifhornensis</name>
    <dbReference type="NCBI Taxonomy" id="84594"/>
    <lineage>
        <taxon>Bacteria</taxon>
        <taxon>Bacillati</taxon>
        <taxon>Actinomycetota</taxon>
        <taxon>Actinomycetes</taxon>
        <taxon>Micromonosporales</taxon>
        <taxon>Micromonosporaceae</taxon>
        <taxon>Micromonospora</taxon>
    </lineage>
</organism>
<name>A0ABQ4IEE7_9ACTN</name>
<dbReference type="EMBL" id="BOPA01000020">
    <property type="protein sequence ID" value="GIJ16288.1"/>
    <property type="molecule type" value="Genomic_DNA"/>
</dbReference>
<dbReference type="InterPro" id="IPR000073">
    <property type="entry name" value="AB_hydrolase_1"/>
</dbReference>
<evidence type="ECO:0000259" key="2">
    <source>
        <dbReference type="Pfam" id="PF12697"/>
    </source>
</evidence>
<feature type="domain" description="AB hydrolase-1" evidence="2">
    <location>
        <begin position="48"/>
        <end position="275"/>
    </location>
</feature>
<reference evidence="3 4" key="1">
    <citation type="submission" date="2021-01" db="EMBL/GenBank/DDBJ databases">
        <title>Whole genome shotgun sequence of Verrucosispora gifhornensis NBRC 16317.</title>
        <authorList>
            <person name="Komaki H."/>
            <person name="Tamura T."/>
        </authorList>
    </citation>
    <scope>NUCLEOTIDE SEQUENCE [LARGE SCALE GENOMIC DNA]</scope>
    <source>
        <strain evidence="3 4">NBRC 16317</strain>
    </source>
</reference>
<keyword evidence="4" id="KW-1185">Reference proteome</keyword>
<comment type="caution">
    <text evidence="3">The sequence shown here is derived from an EMBL/GenBank/DDBJ whole genome shotgun (WGS) entry which is preliminary data.</text>
</comment>
<dbReference type="PANTHER" id="PTHR43798">
    <property type="entry name" value="MONOACYLGLYCEROL LIPASE"/>
    <property type="match status" value="1"/>
</dbReference>
<dbReference type="SUPFAM" id="SSF53474">
    <property type="entry name" value="alpha/beta-Hydrolases"/>
    <property type="match status" value="1"/>
</dbReference>
<feature type="region of interest" description="Disordered" evidence="1">
    <location>
        <begin position="1"/>
        <end position="33"/>
    </location>
</feature>
<gene>
    <name evidence="3" type="ORF">Vgi01_29720</name>
</gene>
<keyword evidence="3" id="KW-0378">Hydrolase</keyword>
<proteinExistence type="predicted"/>
<evidence type="ECO:0000313" key="3">
    <source>
        <dbReference type="EMBL" id="GIJ16288.1"/>
    </source>
</evidence>